<feature type="compositionally biased region" description="Basic and acidic residues" evidence="10">
    <location>
        <begin position="535"/>
        <end position="544"/>
    </location>
</feature>
<keyword evidence="3" id="KW-0488">Methylation</keyword>
<keyword evidence="7 9" id="KW-0807">Transducer</keyword>
<dbReference type="OrthoDB" id="2489132at2"/>
<evidence type="ECO:0000256" key="6">
    <source>
        <dbReference type="ARBA" id="ARBA00023136"/>
    </source>
</evidence>
<protein>
    <submittedName>
        <fullName evidence="13">Methyl-accepting chemotaxis sensory transducer with Cache sensor</fullName>
    </submittedName>
</protein>
<comment type="subcellular location">
    <subcellularLocation>
        <location evidence="1">Cell membrane</location>
        <topology evidence="1">Multi-pass membrane protein</topology>
    </subcellularLocation>
</comment>
<dbReference type="SMART" id="SM00283">
    <property type="entry name" value="MA"/>
    <property type="match status" value="1"/>
</dbReference>
<dbReference type="Gene3D" id="1.10.287.950">
    <property type="entry name" value="Methyl-accepting chemotaxis protein"/>
    <property type="match status" value="1"/>
</dbReference>
<dbReference type="InterPro" id="IPR033480">
    <property type="entry name" value="sCache_2"/>
</dbReference>
<keyword evidence="2" id="KW-1003">Cell membrane</keyword>
<organism evidence="13 14">
    <name type="scientific">Geopseudomonas guangdongensis</name>
    <dbReference type="NCBI Taxonomy" id="1245526"/>
    <lineage>
        <taxon>Bacteria</taxon>
        <taxon>Pseudomonadati</taxon>
        <taxon>Pseudomonadota</taxon>
        <taxon>Gammaproteobacteria</taxon>
        <taxon>Pseudomonadales</taxon>
        <taxon>Pseudomonadaceae</taxon>
        <taxon>Geopseudomonas</taxon>
    </lineage>
</organism>
<evidence type="ECO:0000256" key="3">
    <source>
        <dbReference type="ARBA" id="ARBA00022481"/>
    </source>
</evidence>
<evidence type="ECO:0000259" key="12">
    <source>
        <dbReference type="PROSITE" id="PS50111"/>
    </source>
</evidence>
<sequence>MRNLTTNQKLWGSLVAAWIAMLLIAAWGAWSTRTVMTEERQNKAREQTAIVVSMLSDVAAQVERGGMTLDAGQLYAGELLKSMRYDEGRGYFFVFDQDLYNVSHPTITSGTPLEDYKDIDGRLLFREFLDAANAANGQAFVDYHWKHAASGEPEPKRSYIKRFDAWGWYIGTGVYVADIDKAFYAELLRTLLALMVIGSLLTLMMGWVSRDLSRSLGGDPRYAARVVKQIAEGDLTVRPRLRPGDDSSLLAAIARMCEQLSNIVGEIQRSADEVNTAALTISAGNTELASRTEQQAAALAETASTMEELTSTVKQNAENADQARSLAESCAVNARQGGSSMEQVVSSMNAIQNSASQMASIVDTIDSIAFQTNILALNASVEAARAGEQGRGFAVVAGEVRKLASRSAEAAHEIKDLINGAGDQVRAGNQRVRETGEIIQGVVSDMARLNTLISEISSASSEQSNGIEQVNVAVAEMDQMTQRNAGLVHDSAQSSKRLSQQSDELREHVAHFVTDESARHAPAQEPRQVPAPRAGEQRFETSFS</sequence>
<keyword evidence="5 11" id="KW-1133">Transmembrane helix</keyword>
<feature type="compositionally biased region" description="Polar residues" evidence="10">
    <location>
        <begin position="491"/>
        <end position="502"/>
    </location>
</feature>
<keyword evidence="6 11" id="KW-0472">Membrane</keyword>
<feature type="compositionally biased region" description="Basic and acidic residues" evidence="10">
    <location>
        <begin position="503"/>
        <end position="519"/>
    </location>
</feature>
<evidence type="ECO:0000256" key="7">
    <source>
        <dbReference type="ARBA" id="ARBA00023224"/>
    </source>
</evidence>
<dbReference type="STRING" id="1245526.SAMN05216580_0737"/>
<feature type="domain" description="Methyl-accepting transducer" evidence="12">
    <location>
        <begin position="270"/>
        <end position="499"/>
    </location>
</feature>
<evidence type="ECO:0000256" key="10">
    <source>
        <dbReference type="SAM" id="MobiDB-lite"/>
    </source>
</evidence>
<dbReference type="Pfam" id="PF00015">
    <property type="entry name" value="MCPsignal"/>
    <property type="match status" value="1"/>
</dbReference>
<dbReference type="GO" id="GO:0005886">
    <property type="term" value="C:plasma membrane"/>
    <property type="evidence" value="ECO:0007669"/>
    <property type="project" value="UniProtKB-SubCell"/>
</dbReference>
<dbReference type="PRINTS" id="PR00260">
    <property type="entry name" value="CHEMTRNSDUCR"/>
</dbReference>
<dbReference type="InterPro" id="IPR051310">
    <property type="entry name" value="MCP_chemotaxis"/>
</dbReference>
<dbReference type="AlphaFoldDB" id="A0A1H2ENN3"/>
<dbReference type="CDD" id="cd11386">
    <property type="entry name" value="MCP_signal"/>
    <property type="match status" value="1"/>
</dbReference>
<feature type="transmembrane region" description="Helical" evidence="11">
    <location>
        <begin position="12"/>
        <end position="30"/>
    </location>
</feature>
<evidence type="ECO:0000256" key="2">
    <source>
        <dbReference type="ARBA" id="ARBA00022475"/>
    </source>
</evidence>
<evidence type="ECO:0000256" key="1">
    <source>
        <dbReference type="ARBA" id="ARBA00004651"/>
    </source>
</evidence>
<evidence type="ECO:0000256" key="9">
    <source>
        <dbReference type="PROSITE-ProRule" id="PRU00284"/>
    </source>
</evidence>
<keyword evidence="14" id="KW-1185">Reference proteome</keyword>
<proteinExistence type="inferred from homology"/>
<dbReference type="InterPro" id="IPR004090">
    <property type="entry name" value="Chemotax_Me-accpt_rcpt"/>
</dbReference>
<dbReference type="FunFam" id="1.10.287.950:FF:000001">
    <property type="entry name" value="Methyl-accepting chemotaxis sensory transducer"/>
    <property type="match status" value="1"/>
</dbReference>
<dbReference type="PANTHER" id="PTHR43531:SF14">
    <property type="entry name" value="METHYL-ACCEPTING CHEMOTAXIS PROTEIN I-RELATED"/>
    <property type="match status" value="1"/>
</dbReference>
<dbReference type="GO" id="GO:0006935">
    <property type="term" value="P:chemotaxis"/>
    <property type="evidence" value="ECO:0007669"/>
    <property type="project" value="InterPro"/>
</dbReference>
<dbReference type="Proteomes" id="UP000243063">
    <property type="component" value="Chromosome I"/>
</dbReference>
<dbReference type="Pfam" id="PF17200">
    <property type="entry name" value="sCache_2"/>
    <property type="match status" value="1"/>
</dbReference>
<gene>
    <name evidence="13" type="ORF">SAMN05216580_0737</name>
</gene>
<feature type="transmembrane region" description="Helical" evidence="11">
    <location>
        <begin position="191"/>
        <end position="208"/>
    </location>
</feature>
<dbReference type="GO" id="GO:0004888">
    <property type="term" value="F:transmembrane signaling receptor activity"/>
    <property type="evidence" value="ECO:0007669"/>
    <property type="project" value="InterPro"/>
</dbReference>
<name>A0A1H2ENN3_9GAMM</name>
<keyword evidence="4 11" id="KW-0812">Transmembrane</keyword>
<dbReference type="PANTHER" id="PTHR43531">
    <property type="entry name" value="PROTEIN ICFG"/>
    <property type="match status" value="1"/>
</dbReference>
<evidence type="ECO:0000256" key="11">
    <source>
        <dbReference type="SAM" id="Phobius"/>
    </source>
</evidence>
<evidence type="ECO:0000313" key="14">
    <source>
        <dbReference type="Proteomes" id="UP000243063"/>
    </source>
</evidence>
<feature type="region of interest" description="Disordered" evidence="10">
    <location>
        <begin position="486"/>
        <end position="544"/>
    </location>
</feature>
<comment type="similarity">
    <text evidence="8">Belongs to the methyl-accepting chemotaxis (MCP) protein family.</text>
</comment>
<dbReference type="GO" id="GO:0007165">
    <property type="term" value="P:signal transduction"/>
    <property type="evidence" value="ECO:0007669"/>
    <property type="project" value="UniProtKB-KW"/>
</dbReference>
<dbReference type="PROSITE" id="PS50111">
    <property type="entry name" value="CHEMOTAXIS_TRANSDUC_2"/>
    <property type="match status" value="1"/>
</dbReference>
<evidence type="ECO:0000256" key="8">
    <source>
        <dbReference type="ARBA" id="ARBA00029447"/>
    </source>
</evidence>
<dbReference type="InterPro" id="IPR004089">
    <property type="entry name" value="MCPsignal_dom"/>
</dbReference>
<dbReference type="SUPFAM" id="SSF58104">
    <property type="entry name" value="Methyl-accepting chemotaxis protein (MCP) signaling domain"/>
    <property type="match status" value="1"/>
</dbReference>
<dbReference type="RefSeq" id="WP_090212199.1">
    <property type="nucleotide sequence ID" value="NZ_LT629780.1"/>
</dbReference>
<dbReference type="EMBL" id="LT629780">
    <property type="protein sequence ID" value="SDT96736.1"/>
    <property type="molecule type" value="Genomic_DNA"/>
</dbReference>
<evidence type="ECO:0000313" key="13">
    <source>
        <dbReference type="EMBL" id="SDT96736.1"/>
    </source>
</evidence>
<evidence type="ECO:0000256" key="5">
    <source>
        <dbReference type="ARBA" id="ARBA00022989"/>
    </source>
</evidence>
<dbReference type="SMART" id="SM01049">
    <property type="entry name" value="Cache_2"/>
    <property type="match status" value="1"/>
</dbReference>
<accession>A0A1H2ENN3</accession>
<dbReference type="Gene3D" id="3.30.450.20">
    <property type="entry name" value="PAS domain"/>
    <property type="match status" value="1"/>
</dbReference>
<evidence type="ECO:0000256" key="4">
    <source>
        <dbReference type="ARBA" id="ARBA00022692"/>
    </source>
</evidence>
<reference evidence="14" key="1">
    <citation type="submission" date="2016-10" db="EMBL/GenBank/DDBJ databases">
        <authorList>
            <person name="Varghese N."/>
            <person name="Submissions S."/>
        </authorList>
    </citation>
    <scope>NUCLEOTIDE SEQUENCE [LARGE SCALE GENOMIC DNA]</scope>
    <source>
        <strain evidence="14">CCTCC 2012022</strain>
    </source>
</reference>